<organism evidence="3 4">
    <name type="scientific">Algimonas arctica</name>
    <dbReference type="NCBI Taxonomy" id="1479486"/>
    <lineage>
        <taxon>Bacteria</taxon>
        <taxon>Pseudomonadati</taxon>
        <taxon>Pseudomonadota</taxon>
        <taxon>Alphaproteobacteria</taxon>
        <taxon>Maricaulales</taxon>
        <taxon>Robiginitomaculaceae</taxon>
        <taxon>Algimonas</taxon>
    </lineage>
</organism>
<sequence length="427" mass="47110">MTPMFKFQKRNLNSDEQDYVMRNWRAWAREDQIAPDDPDWAVWLVLGGRGSGKTRTGAEWVLDRVRRGAKRIALVAPTLHDAREVMLGGDSGLLRIGFRHERARYEPTRRRVVFPATSGRDPAIAYLFSAHDPDSLRGPQFDCAWGDEFCAWPDPEAVLSNLRLGLRLGAAPRLCLTSTPRPLPVLDGLLANAGTRLTRSRTYDNAANLAPGFIQAMADTYGGSALGRQEMDGEIVRDHPGAIFARADIDQARVTQTPPLDRILVALDPPATSGETADHCGLVVVGRRGEGREADAYVLRDASLPRAAPDIWAERAIALYHSYEADGILAESNQGGEMIETVIHQIDPDVPVIRRHATRSKRGRATPVGLLYARGRVHHVGTMEALEDELCAFGGPHQNGSPDRMDALVWGVSELLLNQTEPRLQFL</sequence>
<dbReference type="Gene3D" id="3.40.50.300">
    <property type="entry name" value="P-loop containing nucleotide triphosphate hydrolases"/>
    <property type="match status" value="1"/>
</dbReference>
<name>A0A8J3CRN1_9PROT</name>
<evidence type="ECO:0000313" key="3">
    <source>
        <dbReference type="EMBL" id="GHA99146.1"/>
    </source>
</evidence>
<feature type="domain" description="Terminase large subunit gp17-like C-terminal" evidence="2">
    <location>
        <begin position="266"/>
        <end position="413"/>
    </location>
</feature>
<comment type="caution">
    <text evidence="3">The sequence shown here is derived from an EMBL/GenBank/DDBJ whole genome shotgun (WGS) entry which is preliminary data.</text>
</comment>
<dbReference type="InterPro" id="IPR035421">
    <property type="entry name" value="Terminase_6C"/>
</dbReference>
<evidence type="ECO:0000313" key="4">
    <source>
        <dbReference type="Proteomes" id="UP000634004"/>
    </source>
</evidence>
<reference evidence="3" key="1">
    <citation type="journal article" date="2014" name="Int. J. Syst. Evol. Microbiol.">
        <title>Complete genome sequence of Corynebacterium casei LMG S-19264T (=DSM 44701T), isolated from a smear-ripened cheese.</title>
        <authorList>
            <consortium name="US DOE Joint Genome Institute (JGI-PGF)"/>
            <person name="Walter F."/>
            <person name="Albersmeier A."/>
            <person name="Kalinowski J."/>
            <person name="Ruckert C."/>
        </authorList>
    </citation>
    <scope>NUCLEOTIDE SEQUENCE</scope>
    <source>
        <strain evidence="3">KCTC 32513</strain>
    </source>
</reference>
<reference evidence="3" key="2">
    <citation type="submission" date="2020-09" db="EMBL/GenBank/DDBJ databases">
        <authorList>
            <person name="Sun Q."/>
            <person name="Kim S."/>
        </authorList>
    </citation>
    <scope>NUCLEOTIDE SEQUENCE</scope>
    <source>
        <strain evidence="3">KCTC 32513</strain>
    </source>
</reference>
<dbReference type="AlphaFoldDB" id="A0A8J3CRN1"/>
<dbReference type="Pfam" id="PF03237">
    <property type="entry name" value="Terminase_6N"/>
    <property type="match status" value="1"/>
</dbReference>
<keyword evidence="1" id="KW-1188">Viral release from host cell</keyword>
<dbReference type="Pfam" id="PF17289">
    <property type="entry name" value="Terminase_6C"/>
    <property type="match status" value="1"/>
</dbReference>
<dbReference type="EMBL" id="BMZH01000009">
    <property type="protein sequence ID" value="GHA99146.1"/>
    <property type="molecule type" value="Genomic_DNA"/>
</dbReference>
<dbReference type="InterPro" id="IPR027417">
    <property type="entry name" value="P-loop_NTPase"/>
</dbReference>
<dbReference type="Proteomes" id="UP000634004">
    <property type="component" value="Unassembled WGS sequence"/>
</dbReference>
<evidence type="ECO:0000256" key="1">
    <source>
        <dbReference type="ARBA" id="ARBA00022612"/>
    </source>
</evidence>
<proteinExistence type="predicted"/>
<protein>
    <recommendedName>
        <fullName evidence="2">Terminase large subunit gp17-like C-terminal domain-containing protein</fullName>
    </recommendedName>
</protein>
<evidence type="ECO:0000259" key="2">
    <source>
        <dbReference type="Pfam" id="PF17289"/>
    </source>
</evidence>
<keyword evidence="4" id="KW-1185">Reference proteome</keyword>
<gene>
    <name evidence="3" type="ORF">GCM10009069_22670</name>
</gene>
<accession>A0A8J3CRN1</accession>